<dbReference type="OrthoDB" id="5573482at2"/>
<reference evidence="1 2" key="1">
    <citation type="submission" date="2014-09" db="EMBL/GenBank/DDBJ databases">
        <title>Genome sequence of Pseudomonas lutea strain DSM 17257T.</title>
        <authorList>
            <person name="Kwak Y."/>
            <person name="Shin J.-H."/>
        </authorList>
    </citation>
    <scope>NUCLEOTIDE SEQUENCE [LARGE SCALE GENOMIC DNA]</scope>
    <source>
        <strain evidence="1 2">DSM 17257</strain>
    </source>
</reference>
<dbReference type="InterPro" id="IPR056123">
    <property type="entry name" value="DUF7706"/>
</dbReference>
<accession>A0A9X0JIP1</accession>
<dbReference type="AlphaFoldDB" id="A0A9X0JIP1"/>
<dbReference type="Pfam" id="PF24806">
    <property type="entry name" value="DUF7706"/>
    <property type="match status" value="1"/>
</dbReference>
<evidence type="ECO:0000313" key="2">
    <source>
        <dbReference type="Proteomes" id="UP000029719"/>
    </source>
</evidence>
<dbReference type="Proteomes" id="UP000029719">
    <property type="component" value="Unassembled WGS sequence"/>
</dbReference>
<proteinExistence type="predicted"/>
<name>A0A9X0JIP1_9PSED</name>
<evidence type="ECO:0000313" key="1">
    <source>
        <dbReference type="EMBL" id="KGF64066.1"/>
    </source>
</evidence>
<dbReference type="EMBL" id="JRMB01000002">
    <property type="protein sequence ID" value="KGF64066.1"/>
    <property type="molecule type" value="Genomic_DNA"/>
</dbReference>
<organism evidence="1 2">
    <name type="scientific">Pseudomonas lutea</name>
    <dbReference type="NCBI Taxonomy" id="243924"/>
    <lineage>
        <taxon>Bacteria</taxon>
        <taxon>Pseudomonadati</taxon>
        <taxon>Pseudomonadota</taxon>
        <taxon>Gammaproteobacteria</taxon>
        <taxon>Pseudomonadales</taxon>
        <taxon>Pseudomonadaceae</taxon>
        <taxon>Pseudomonas</taxon>
    </lineage>
</organism>
<sequence>MTIATEAGVAEEIALTEAEALALAQFVSRQGWAEFSASAPDDTGAFLVKQSVDKLQDLMARAGFSPR</sequence>
<comment type="caution">
    <text evidence="1">The sequence shown here is derived from an EMBL/GenBank/DDBJ whole genome shotgun (WGS) entry which is preliminary data.</text>
</comment>
<protein>
    <submittedName>
        <fullName evidence="1">Uncharacterized protein</fullName>
    </submittedName>
</protein>
<gene>
    <name evidence="1" type="ORF">LT42_19510</name>
</gene>